<organism evidence="1 2">
    <name type="scientific">Tropicimonas omnivorans</name>
    <dbReference type="NCBI Taxonomy" id="3075590"/>
    <lineage>
        <taxon>Bacteria</taxon>
        <taxon>Pseudomonadati</taxon>
        <taxon>Pseudomonadota</taxon>
        <taxon>Alphaproteobacteria</taxon>
        <taxon>Rhodobacterales</taxon>
        <taxon>Roseobacteraceae</taxon>
        <taxon>Tropicimonas</taxon>
    </lineage>
</organism>
<name>A0ABU3DIM0_9RHOB</name>
<sequence length="193" mass="20521">MRILGRGAHDGGGLTCQGTIEVVEGSWPFGWEDGLKGLAQPFLGCSRQPTGNDRWVEARDLGVEVVWYGQAEAPGQHLVIATCPDVAGFRAQAGSVKPTQGGGGMDVVAGGIDMTGCDPRSAQGMQAHQIELRDDNRMPCFATGSQALWQRQCHVHHSRAICQTIQAVAQGHRIRARDSAADELCTCAEVISG</sequence>
<dbReference type="EMBL" id="JAVRHL010000003">
    <property type="protein sequence ID" value="MDT0683550.1"/>
    <property type="molecule type" value="Genomic_DNA"/>
</dbReference>
<dbReference type="Proteomes" id="UP001265259">
    <property type="component" value="Unassembled WGS sequence"/>
</dbReference>
<reference evidence="1 2" key="1">
    <citation type="submission" date="2023-09" db="EMBL/GenBank/DDBJ databases">
        <authorList>
            <person name="Rey-Velasco X."/>
        </authorList>
    </citation>
    <scope>NUCLEOTIDE SEQUENCE [LARGE SCALE GENOMIC DNA]</scope>
    <source>
        <strain evidence="1 2">F158</strain>
    </source>
</reference>
<evidence type="ECO:0000313" key="2">
    <source>
        <dbReference type="Proteomes" id="UP001265259"/>
    </source>
</evidence>
<gene>
    <name evidence="1" type="ORF">RM543_12705</name>
</gene>
<keyword evidence="2" id="KW-1185">Reference proteome</keyword>
<protein>
    <submittedName>
        <fullName evidence="1">Uncharacterized protein</fullName>
    </submittedName>
</protein>
<evidence type="ECO:0000313" key="1">
    <source>
        <dbReference type="EMBL" id="MDT0683550.1"/>
    </source>
</evidence>
<proteinExistence type="predicted"/>
<comment type="caution">
    <text evidence="1">The sequence shown here is derived from an EMBL/GenBank/DDBJ whole genome shotgun (WGS) entry which is preliminary data.</text>
</comment>
<accession>A0ABU3DIM0</accession>